<dbReference type="GO" id="GO:0003677">
    <property type="term" value="F:DNA binding"/>
    <property type="evidence" value="ECO:0007669"/>
    <property type="project" value="UniProtKB-KW"/>
</dbReference>
<protein>
    <submittedName>
        <fullName evidence="6">Transcriptional regulator</fullName>
    </submittedName>
</protein>
<dbReference type="PANTHER" id="PTHR30419:SF8">
    <property type="entry name" value="NITROGEN ASSIMILATION TRANSCRIPTIONAL ACTIVATOR-RELATED"/>
    <property type="match status" value="1"/>
</dbReference>
<proteinExistence type="inferred from homology"/>
<dbReference type="OrthoDB" id="9814165at2"/>
<dbReference type="SUPFAM" id="SSF53850">
    <property type="entry name" value="Periplasmic binding protein-like II"/>
    <property type="match status" value="1"/>
</dbReference>
<organism evidence="6 7">
    <name type="scientific">Reinekea blandensis MED297</name>
    <dbReference type="NCBI Taxonomy" id="314283"/>
    <lineage>
        <taxon>Bacteria</taxon>
        <taxon>Pseudomonadati</taxon>
        <taxon>Pseudomonadota</taxon>
        <taxon>Gammaproteobacteria</taxon>
        <taxon>Oceanospirillales</taxon>
        <taxon>Saccharospirillaceae</taxon>
        <taxon>Reinekea</taxon>
    </lineage>
</organism>
<dbReference type="AlphaFoldDB" id="A4BGY0"/>
<evidence type="ECO:0000313" key="7">
    <source>
        <dbReference type="Proteomes" id="UP000005953"/>
    </source>
</evidence>
<keyword evidence="7" id="KW-1185">Reference proteome</keyword>
<evidence type="ECO:0000259" key="5">
    <source>
        <dbReference type="PROSITE" id="PS50931"/>
    </source>
</evidence>
<keyword evidence="2" id="KW-0805">Transcription regulation</keyword>
<dbReference type="EMBL" id="AAOE01000018">
    <property type="protein sequence ID" value="EAR08626.1"/>
    <property type="molecule type" value="Genomic_DNA"/>
</dbReference>
<dbReference type="InterPro" id="IPR036388">
    <property type="entry name" value="WH-like_DNA-bd_sf"/>
</dbReference>
<dbReference type="PRINTS" id="PR00039">
    <property type="entry name" value="HTHLYSR"/>
</dbReference>
<dbReference type="Gene3D" id="3.40.190.290">
    <property type="match status" value="1"/>
</dbReference>
<feature type="domain" description="HTH lysR-type" evidence="5">
    <location>
        <begin position="100"/>
        <end position="157"/>
    </location>
</feature>
<evidence type="ECO:0000256" key="2">
    <source>
        <dbReference type="ARBA" id="ARBA00023015"/>
    </source>
</evidence>
<dbReference type="InterPro" id="IPR000847">
    <property type="entry name" value="LysR_HTH_N"/>
</dbReference>
<dbReference type="STRING" id="314283.MED297_02940"/>
<dbReference type="Pfam" id="PF00126">
    <property type="entry name" value="HTH_1"/>
    <property type="match status" value="2"/>
</dbReference>
<evidence type="ECO:0000256" key="3">
    <source>
        <dbReference type="ARBA" id="ARBA00023125"/>
    </source>
</evidence>
<dbReference type="RefSeq" id="WP_008047224.1">
    <property type="nucleotide sequence ID" value="NZ_CH724153.1"/>
</dbReference>
<comment type="similarity">
    <text evidence="1">Belongs to the LysR transcriptional regulatory family.</text>
</comment>
<dbReference type="InterPro" id="IPR036390">
    <property type="entry name" value="WH_DNA-bd_sf"/>
</dbReference>
<accession>A4BGY0</accession>
<dbReference type="FunFam" id="1.10.10.10:FF:000001">
    <property type="entry name" value="LysR family transcriptional regulator"/>
    <property type="match status" value="1"/>
</dbReference>
<dbReference type="GO" id="GO:0003700">
    <property type="term" value="F:DNA-binding transcription factor activity"/>
    <property type="evidence" value="ECO:0007669"/>
    <property type="project" value="InterPro"/>
</dbReference>
<evidence type="ECO:0000256" key="1">
    <source>
        <dbReference type="ARBA" id="ARBA00009437"/>
    </source>
</evidence>
<dbReference type="Pfam" id="PF03466">
    <property type="entry name" value="LysR_substrate"/>
    <property type="match status" value="1"/>
</dbReference>
<dbReference type="InterPro" id="IPR005119">
    <property type="entry name" value="LysR_subst-bd"/>
</dbReference>
<feature type="domain" description="HTH lysR-type" evidence="5">
    <location>
        <begin position="5"/>
        <end position="62"/>
    </location>
</feature>
<comment type="caution">
    <text evidence="6">The sequence shown here is derived from an EMBL/GenBank/DDBJ whole genome shotgun (WGS) entry which is preliminary data.</text>
</comment>
<evidence type="ECO:0000256" key="4">
    <source>
        <dbReference type="ARBA" id="ARBA00023163"/>
    </source>
</evidence>
<name>A4BGY0_9GAMM</name>
<sequence length="398" mass="44440">METMPNLRHLRAFCSVAQCHSISRASDQVHLSQPAITQAISKLEAELDTALFERKSDGMYLTDAGTIWLTRVNLAINYLERAVSSVQPKGSNSAQLIHQITTTQLRSLTAITRHHSFSEAGRQLNISQSSVHRSGKELELCLGVVLFLKSKQGVTPTPAAETLARASKLAFNEIQQGYHDIRALKNIDTSMLTIGSMPLPRTVLLPEVINRFTEKKPTVSIRLIEGSYDDLLHHLRYGDIDFLIGALRLPGKTADIVQHRLFDAPLALIARYDHPIFATPDVTLETLSRFPWIVPKQGTPTRSAFDRVFKDAAMEQAGKLVESTSQILIREVLLGSDRLSIISPHQIRFELDNQLLRTIPYRLPQTSRPIGYAVREGFIPTATQKAFLEELKTVASSF</sequence>
<dbReference type="InterPro" id="IPR050950">
    <property type="entry name" value="HTH-type_LysR_regulators"/>
</dbReference>
<dbReference type="PROSITE" id="PS50931">
    <property type="entry name" value="HTH_LYSR"/>
    <property type="match status" value="2"/>
</dbReference>
<keyword evidence="3" id="KW-0238">DNA-binding</keyword>
<dbReference type="PANTHER" id="PTHR30419">
    <property type="entry name" value="HTH-TYPE TRANSCRIPTIONAL REGULATOR YBHD"/>
    <property type="match status" value="1"/>
</dbReference>
<gene>
    <name evidence="6" type="ORF">MED297_02940</name>
</gene>
<reference evidence="6 7" key="1">
    <citation type="submission" date="2006-02" db="EMBL/GenBank/DDBJ databases">
        <authorList>
            <person name="Pinhassi J."/>
            <person name="Pedros-Alio C."/>
            <person name="Ferriera S."/>
            <person name="Johnson J."/>
            <person name="Kravitz S."/>
            <person name="Halpern A."/>
            <person name="Remington K."/>
            <person name="Beeson K."/>
            <person name="Tran B."/>
            <person name="Rogers Y.-H."/>
            <person name="Friedman R."/>
            <person name="Venter J.C."/>
        </authorList>
    </citation>
    <scope>NUCLEOTIDE SEQUENCE [LARGE SCALE GENOMIC DNA]</scope>
    <source>
        <strain evidence="6 7">MED297</strain>
    </source>
</reference>
<dbReference type="Proteomes" id="UP000005953">
    <property type="component" value="Unassembled WGS sequence"/>
</dbReference>
<dbReference type="HOGENOM" id="CLU_039613_6_0_6"/>
<evidence type="ECO:0000313" key="6">
    <source>
        <dbReference type="EMBL" id="EAR08626.1"/>
    </source>
</evidence>
<keyword evidence="4" id="KW-0804">Transcription</keyword>
<dbReference type="Gene3D" id="1.10.10.10">
    <property type="entry name" value="Winged helix-like DNA-binding domain superfamily/Winged helix DNA-binding domain"/>
    <property type="match status" value="2"/>
</dbReference>
<dbReference type="GO" id="GO:0005829">
    <property type="term" value="C:cytosol"/>
    <property type="evidence" value="ECO:0007669"/>
    <property type="project" value="TreeGrafter"/>
</dbReference>
<dbReference type="SUPFAM" id="SSF46785">
    <property type="entry name" value="Winged helix' DNA-binding domain"/>
    <property type="match status" value="2"/>
</dbReference>